<reference evidence="2 3" key="1">
    <citation type="journal article" date="2012" name="J. Bacteriol.">
        <title>Draft Genome Sequence of Novosphingobium nitrogenifigens Y88T.</title>
        <authorList>
            <person name="Strabala T.J."/>
            <person name="Macdonald L."/>
            <person name="Liu V."/>
            <person name="Smit A.M."/>
        </authorList>
    </citation>
    <scope>NUCLEOTIDE SEQUENCE [LARGE SCALE GENOMIC DNA]</scope>
    <source>
        <strain evidence="2 3">DSM 19370</strain>
    </source>
</reference>
<gene>
    <name evidence="2" type="ORF">Y88_3607</name>
</gene>
<dbReference type="STRING" id="983920.Y88_3607"/>
<proteinExistence type="predicted"/>
<feature type="region of interest" description="Disordered" evidence="1">
    <location>
        <begin position="1"/>
        <end position="20"/>
    </location>
</feature>
<sequence length="233" mass="24346">MKGTDKIMAQHQPSPRHAPSGLRRLASATIVGGLALALAGCGGMPTNRSLESAHQPVIERTNYTFDVPTLPDGGIEPAQLRRLSDWFSALGLKFGDRVSIDDPASSAVTRAAVEAVMSRFGLMLNGAAPVTEGALAGGTVRIVVSRTYASVPGCPDWKARSDANFNNATSRNFGCATNANMAAMVANKEDLVHGQTGVGDTVVMSNTKAIDTYRNKAATGAQALKQTSSQSTQ</sequence>
<dbReference type="InterPro" id="IPR019027">
    <property type="entry name" value="Pilus_biogenesis_CpaD-related"/>
</dbReference>
<dbReference type="Proteomes" id="UP000004728">
    <property type="component" value="Unassembled WGS sequence"/>
</dbReference>
<keyword evidence="3" id="KW-1185">Reference proteome</keyword>
<accession>F1ZDG1</accession>
<dbReference type="eggNOG" id="COG5461">
    <property type="taxonomic scope" value="Bacteria"/>
</dbReference>
<dbReference type="HOGENOM" id="CLU_096484_0_0_5"/>
<evidence type="ECO:0000256" key="1">
    <source>
        <dbReference type="SAM" id="MobiDB-lite"/>
    </source>
</evidence>
<evidence type="ECO:0000313" key="3">
    <source>
        <dbReference type="Proteomes" id="UP000004728"/>
    </source>
</evidence>
<dbReference type="OrthoDB" id="9802674at2"/>
<evidence type="ECO:0000313" key="2">
    <source>
        <dbReference type="EMBL" id="EGD57298.1"/>
    </source>
</evidence>
<protein>
    <recommendedName>
        <fullName evidence="4">Pilus assembly protein CpaD</fullName>
    </recommendedName>
</protein>
<dbReference type="Pfam" id="PF09476">
    <property type="entry name" value="Pilus_CpaD"/>
    <property type="match status" value="1"/>
</dbReference>
<evidence type="ECO:0008006" key="4">
    <source>
        <dbReference type="Google" id="ProtNLM"/>
    </source>
</evidence>
<name>F1ZDG1_9SPHN</name>
<dbReference type="EMBL" id="AEWJ01000065">
    <property type="protein sequence ID" value="EGD57298.1"/>
    <property type="molecule type" value="Genomic_DNA"/>
</dbReference>
<comment type="caution">
    <text evidence="2">The sequence shown here is derived from an EMBL/GenBank/DDBJ whole genome shotgun (WGS) entry which is preliminary data.</text>
</comment>
<dbReference type="AlphaFoldDB" id="F1ZDG1"/>
<dbReference type="InParanoid" id="F1ZDG1"/>
<organism evidence="2 3">
    <name type="scientific">Novosphingobium nitrogenifigens DSM 19370</name>
    <dbReference type="NCBI Taxonomy" id="983920"/>
    <lineage>
        <taxon>Bacteria</taxon>
        <taxon>Pseudomonadati</taxon>
        <taxon>Pseudomonadota</taxon>
        <taxon>Alphaproteobacteria</taxon>
        <taxon>Sphingomonadales</taxon>
        <taxon>Sphingomonadaceae</taxon>
        <taxon>Novosphingobium</taxon>
    </lineage>
</organism>